<organism evidence="4 5">
    <name type="scientific">Luedemannella flava</name>
    <dbReference type="NCBI Taxonomy" id="349316"/>
    <lineage>
        <taxon>Bacteria</taxon>
        <taxon>Bacillati</taxon>
        <taxon>Actinomycetota</taxon>
        <taxon>Actinomycetes</taxon>
        <taxon>Micromonosporales</taxon>
        <taxon>Micromonosporaceae</taxon>
        <taxon>Luedemannella</taxon>
    </lineage>
</organism>
<feature type="signal peptide" evidence="2">
    <location>
        <begin position="1"/>
        <end position="18"/>
    </location>
</feature>
<proteinExistence type="predicted"/>
<dbReference type="RefSeq" id="WP_344126339.1">
    <property type="nucleotide sequence ID" value="NZ_BAAALT010000014.1"/>
</dbReference>
<dbReference type="EMBL" id="BAAALT010000014">
    <property type="protein sequence ID" value="GAA1788312.1"/>
    <property type="molecule type" value="Genomic_DNA"/>
</dbReference>
<feature type="region of interest" description="Disordered" evidence="1">
    <location>
        <begin position="20"/>
        <end position="74"/>
    </location>
</feature>
<evidence type="ECO:0000313" key="5">
    <source>
        <dbReference type="Proteomes" id="UP001500218"/>
    </source>
</evidence>
<keyword evidence="5" id="KW-1185">Reference proteome</keyword>
<keyword evidence="2" id="KW-0732">Signal</keyword>
<sequence>MRRLVLVGVCVAALAAAACTPTDNPGTGGTTTAPGAGSTTAAPATTGPAGATTAPTTKGGGGGGGSPTTGTSQGTWKVRYNWNIPSSRVAVNNPHAMPLPRLAEIHVGNHEKDGFARISFYFRGGMPSYNFNYAAEVLNEGQGEPIKLEGNSFLRIQFSNARQHDDDYHNSLKVKPANHIGFKNLKSYAFGGDFEGYITYGLGIQSTPNSDHVLKIRVGELTKKPDGKGGFFYVVAFDVAMT</sequence>
<feature type="chain" id="PRO_5046490733" description="AMIN-like domain-containing protein" evidence="2">
    <location>
        <begin position="19"/>
        <end position="242"/>
    </location>
</feature>
<evidence type="ECO:0000256" key="2">
    <source>
        <dbReference type="SAM" id="SignalP"/>
    </source>
</evidence>
<evidence type="ECO:0000259" key="3">
    <source>
        <dbReference type="Pfam" id="PF24837"/>
    </source>
</evidence>
<accession>A0ABN2LHF5</accession>
<feature type="compositionally biased region" description="Low complexity" evidence="1">
    <location>
        <begin position="30"/>
        <end position="57"/>
    </location>
</feature>
<feature type="compositionally biased region" description="Gly residues" evidence="1">
    <location>
        <begin position="58"/>
        <end position="67"/>
    </location>
</feature>
<comment type="caution">
    <text evidence="4">The sequence shown here is derived from an EMBL/GenBank/DDBJ whole genome shotgun (WGS) entry which is preliminary data.</text>
</comment>
<protein>
    <recommendedName>
        <fullName evidence="3">AMIN-like domain-containing protein</fullName>
    </recommendedName>
</protein>
<gene>
    <name evidence="4" type="ORF">GCM10009682_08070</name>
</gene>
<dbReference type="Proteomes" id="UP001500218">
    <property type="component" value="Unassembled WGS sequence"/>
</dbReference>
<dbReference type="InterPro" id="IPR056303">
    <property type="entry name" value="AMIN-like"/>
</dbReference>
<dbReference type="PROSITE" id="PS51257">
    <property type="entry name" value="PROKAR_LIPOPROTEIN"/>
    <property type="match status" value="1"/>
</dbReference>
<name>A0ABN2LHF5_9ACTN</name>
<evidence type="ECO:0000313" key="4">
    <source>
        <dbReference type="EMBL" id="GAA1788312.1"/>
    </source>
</evidence>
<dbReference type="Pfam" id="PF24837">
    <property type="entry name" value="AMIN-like"/>
    <property type="match status" value="1"/>
</dbReference>
<feature type="domain" description="AMIN-like" evidence="3">
    <location>
        <begin position="102"/>
        <end position="206"/>
    </location>
</feature>
<reference evidence="4 5" key="1">
    <citation type="journal article" date="2019" name="Int. J. Syst. Evol. Microbiol.">
        <title>The Global Catalogue of Microorganisms (GCM) 10K type strain sequencing project: providing services to taxonomists for standard genome sequencing and annotation.</title>
        <authorList>
            <consortium name="The Broad Institute Genomics Platform"/>
            <consortium name="The Broad Institute Genome Sequencing Center for Infectious Disease"/>
            <person name="Wu L."/>
            <person name="Ma J."/>
        </authorList>
    </citation>
    <scope>NUCLEOTIDE SEQUENCE [LARGE SCALE GENOMIC DNA]</scope>
    <source>
        <strain evidence="4 5">JCM 13250</strain>
    </source>
</reference>
<evidence type="ECO:0000256" key="1">
    <source>
        <dbReference type="SAM" id="MobiDB-lite"/>
    </source>
</evidence>